<dbReference type="OrthoDB" id="9802672at2"/>
<dbReference type="PANTHER" id="PTHR30446:SF0">
    <property type="entry name" value="RECOMBINATION PROTEIN RECR"/>
    <property type="match status" value="1"/>
</dbReference>
<dbReference type="NCBIfam" id="TIGR00615">
    <property type="entry name" value="recR"/>
    <property type="match status" value="1"/>
</dbReference>
<dbReference type="HAMAP" id="MF_00017">
    <property type="entry name" value="RecR"/>
    <property type="match status" value="1"/>
</dbReference>
<keyword evidence="5 7" id="KW-0233">DNA recombination</keyword>
<evidence type="ECO:0000256" key="4">
    <source>
        <dbReference type="ARBA" id="ARBA00022833"/>
    </source>
</evidence>
<dbReference type="Gene3D" id="6.10.250.240">
    <property type="match status" value="1"/>
</dbReference>
<dbReference type="GO" id="GO:0006310">
    <property type="term" value="P:DNA recombination"/>
    <property type="evidence" value="ECO:0007669"/>
    <property type="project" value="UniProtKB-UniRule"/>
</dbReference>
<dbReference type="SUPFAM" id="SSF111304">
    <property type="entry name" value="Recombination protein RecR"/>
    <property type="match status" value="1"/>
</dbReference>
<evidence type="ECO:0000256" key="7">
    <source>
        <dbReference type="HAMAP-Rule" id="MF_00017"/>
    </source>
</evidence>
<evidence type="ECO:0000313" key="10">
    <source>
        <dbReference type="Proteomes" id="UP000192731"/>
    </source>
</evidence>
<proteinExistence type="inferred from homology"/>
<evidence type="ECO:0000256" key="2">
    <source>
        <dbReference type="ARBA" id="ARBA00022763"/>
    </source>
</evidence>
<dbReference type="AlphaFoldDB" id="A0A1W1V168"/>
<dbReference type="InterPro" id="IPR015967">
    <property type="entry name" value="Rcmb_RecR_Znf"/>
</dbReference>
<dbReference type="Pfam" id="PF21175">
    <property type="entry name" value="RecR_C"/>
    <property type="match status" value="1"/>
</dbReference>
<dbReference type="GO" id="GO:0008270">
    <property type="term" value="F:zinc ion binding"/>
    <property type="evidence" value="ECO:0007669"/>
    <property type="project" value="UniProtKB-KW"/>
</dbReference>
<dbReference type="Pfam" id="PF02132">
    <property type="entry name" value="RecR_ZnF"/>
    <property type="match status" value="1"/>
</dbReference>
<dbReference type="Pfam" id="PF21176">
    <property type="entry name" value="RecR_HhH"/>
    <property type="match status" value="1"/>
</dbReference>
<feature type="zinc finger region" description="C4-type" evidence="7">
    <location>
        <begin position="58"/>
        <end position="73"/>
    </location>
</feature>
<dbReference type="InterPro" id="IPR006171">
    <property type="entry name" value="TOPRIM_dom"/>
</dbReference>
<dbReference type="RefSeq" id="WP_084052624.1">
    <property type="nucleotide sequence ID" value="NZ_FWWT01000013.1"/>
</dbReference>
<dbReference type="InterPro" id="IPR034137">
    <property type="entry name" value="TOPRIM_RecR"/>
</dbReference>
<evidence type="ECO:0000256" key="6">
    <source>
        <dbReference type="ARBA" id="ARBA00023204"/>
    </source>
</evidence>
<dbReference type="PROSITE" id="PS01300">
    <property type="entry name" value="RECR"/>
    <property type="match status" value="1"/>
</dbReference>
<gene>
    <name evidence="7" type="primary">recR</name>
    <name evidence="9" type="ORF">SAMN00017405_1233</name>
</gene>
<dbReference type="EMBL" id="FWWT01000013">
    <property type="protein sequence ID" value="SMB87097.1"/>
    <property type="molecule type" value="Genomic_DNA"/>
</dbReference>
<accession>A0A1W1V168</accession>
<dbReference type="PROSITE" id="PS50880">
    <property type="entry name" value="TOPRIM"/>
    <property type="match status" value="1"/>
</dbReference>
<evidence type="ECO:0000256" key="1">
    <source>
        <dbReference type="ARBA" id="ARBA00022723"/>
    </source>
</evidence>
<dbReference type="STRING" id="656914.SAMN00017405_1233"/>
<evidence type="ECO:0000256" key="3">
    <source>
        <dbReference type="ARBA" id="ARBA00022771"/>
    </source>
</evidence>
<dbReference type="GO" id="GO:0003677">
    <property type="term" value="F:DNA binding"/>
    <property type="evidence" value="ECO:0007669"/>
    <property type="project" value="UniProtKB-UniRule"/>
</dbReference>
<name>A0A1W1V168_DESTI</name>
<dbReference type="GO" id="GO:0006281">
    <property type="term" value="P:DNA repair"/>
    <property type="evidence" value="ECO:0007669"/>
    <property type="project" value="UniProtKB-UniRule"/>
</dbReference>
<keyword evidence="2 7" id="KW-0227">DNA damage</keyword>
<dbReference type="SMART" id="SM00278">
    <property type="entry name" value="HhH1"/>
    <property type="match status" value="1"/>
</dbReference>
<dbReference type="InterPro" id="IPR023627">
    <property type="entry name" value="Rcmb_RecR"/>
</dbReference>
<dbReference type="Gene3D" id="1.10.8.420">
    <property type="entry name" value="RecR Domain 1"/>
    <property type="match status" value="1"/>
</dbReference>
<dbReference type="CDD" id="cd01025">
    <property type="entry name" value="TOPRIM_recR"/>
    <property type="match status" value="1"/>
</dbReference>
<dbReference type="Gene3D" id="3.40.1360.10">
    <property type="match status" value="1"/>
</dbReference>
<evidence type="ECO:0000313" key="9">
    <source>
        <dbReference type="EMBL" id="SMB87097.1"/>
    </source>
</evidence>
<protein>
    <recommendedName>
        <fullName evidence="7">Recombination protein RecR</fullName>
    </recommendedName>
</protein>
<comment type="function">
    <text evidence="7">May play a role in DNA repair. It seems to be involved in an RecBC-independent recombinational process of DNA repair. It may act with RecF and RecO.</text>
</comment>
<keyword evidence="1 7" id="KW-0479">Metal-binding</keyword>
<keyword evidence="10" id="KW-1185">Reference proteome</keyword>
<dbReference type="Pfam" id="PF13662">
    <property type="entry name" value="Toprim_4"/>
    <property type="match status" value="1"/>
</dbReference>
<keyword evidence="6 7" id="KW-0234">DNA repair</keyword>
<dbReference type="PANTHER" id="PTHR30446">
    <property type="entry name" value="RECOMBINATION PROTEIN RECR"/>
    <property type="match status" value="1"/>
</dbReference>
<feature type="domain" description="Toprim" evidence="8">
    <location>
        <begin position="81"/>
        <end position="176"/>
    </location>
</feature>
<keyword evidence="3 7" id="KW-0863">Zinc-finger</keyword>
<organism evidence="9 10">
    <name type="scientific">Desulfonispora thiosulfatigenes DSM 11270</name>
    <dbReference type="NCBI Taxonomy" id="656914"/>
    <lineage>
        <taxon>Bacteria</taxon>
        <taxon>Bacillati</taxon>
        <taxon>Bacillota</taxon>
        <taxon>Clostridia</taxon>
        <taxon>Eubacteriales</taxon>
        <taxon>Peptococcaceae</taxon>
        <taxon>Desulfonispora</taxon>
    </lineage>
</organism>
<comment type="similarity">
    <text evidence="7">Belongs to the RecR family.</text>
</comment>
<keyword evidence="4 7" id="KW-0862">Zinc</keyword>
<sequence length="199" mass="22114">MLYYADAVAKLIEEFAKLPGIGPKTAQRLAFHIIRGRKEDAYQLARALVNAKEKVRYCSTCFNMTDIDPCHVCKNTNRDNSIICVVEDPRDVVALERTKDFKGLYHVLHGAISPMEGIGPDQLRVKELLNRLQDDIVKEVILATNSSVEGEATAMYLAKLIKPLGIRVTRIAQGIPVGGDIEYADEVTLTRAFAGRVEI</sequence>
<evidence type="ECO:0000256" key="5">
    <source>
        <dbReference type="ARBA" id="ARBA00023172"/>
    </source>
</evidence>
<dbReference type="Gene3D" id="3.30.60.80">
    <property type="match status" value="1"/>
</dbReference>
<dbReference type="Proteomes" id="UP000192731">
    <property type="component" value="Unassembled WGS sequence"/>
</dbReference>
<dbReference type="InterPro" id="IPR000093">
    <property type="entry name" value="DNA_Rcmb_RecR"/>
</dbReference>
<reference evidence="9 10" key="1">
    <citation type="submission" date="2017-04" db="EMBL/GenBank/DDBJ databases">
        <authorList>
            <person name="Afonso C.L."/>
            <person name="Miller P.J."/>
            <person name="Scott M.A."/>
            <person name="Spackman E."/>
            <person name="Goraichik I."/>
            <person name="Dimitrov K.M."/>
            <person name="Suarez D.L."/>
            <person name="Swayne D.E."/>
        </authorList>
    </citation>
    <scope>NUCLEOTIDE SEQUENCE [LARGE SCALE GENOMIC DNA]</scope>
    <source>
        <strain evidence="9 10">DSM 11270</strain>
    </source>
</reference>
<dbReference type="SMART" id="SM00493">
    <property type="entry name" value="TOPRIM"/>
    <property type="match status" value="1"/>
</dbReference>
<evidence type="ECO:0000259" key="8">
    <source>
        <dbReference type="PROSITE" id="PS50880"/>
    </source>
</evidence>
<dbReference type="InterPro" id="IPR003583">
    <property type="entry name" value="Hlx-hairpin-Hlx_DNA-bd_motif"/>
</dbReference>